<dbReference type="Pfam" id="PF01582">
    <property type="entry name" value="TIR"/>
    <property type="match status" value="1"/>
</dbReference>
<evidence type="ECO:0000256" key="4">
    <source>
        <dbReference type="ARBA" id="ARBA00022614"/>
    </source>
</evidence>
<dbReference type="InterPro" id="IPR032675">
    <property type="entry name" value="LRR_dom_sf"/>
</dbReference>
<accession>A0ABD2ENF1</accession>
<comment type="caution">
    <text evidence="19">The sequence shown here is derived from an EMBL/GenBank/DDBJ whole genome shotgun (WGS) entry which is preliminary data.</text>
</comment>
<organism evidence="19 20">
    <name type="scientific">Daubentonia madagascariensis</name>
    <name type="common">Aye-aye</name>
    <name type="synonym">Sciurus madagascariensis</name>
    <dbReference type="NCBI Taxonomy" id="31869"/>
    <lineage>
        <taxon>Eukaryota</taxon>
        <taxon>Metazoa</taxon>
        <taxon>Chordata</taxon>
        <taxon>Craniata</taxon>
        <taxon>Vertebrata</taxon>
        <taxon>Euteleostomi</taxon>
        <taxon>Mammalia</taxon>
        <taxon>Eutheria</taxon>
        <taxon>Euarchontoglires</taxon>
        <taxon>Primates</taxon>
        <taxon>Strepsirrhini</taxon>
        <taxon>Chiromyiformes</taxon>
        <taxon>Daubentoniidae</taxon>
        <taxon>Daubentonia</taxon>
    </lineage>
</organism>
<gene>
    <name evidence="19" type="ORF">WCI35_008580</name>
</gene>
<evidence type="ECO:0000256" key="11">
    <source>
        <dbReference type="ARBA" id="ARBA00023136"/>
    </source>
</evidence>
<dbReference type="PROSITE" id="PS51450">
    <property type="entry name" value="LRR"/>
    <property type="match status" value="1"/>
</dbReference>
<keyword evidence="6" id="KW-0732">Signal</keyword>
<evidence type="ECO:0000313" key="19">
    <source>
        <dbReference type="EMBL" id="KAL2780126.1"/>
    </source>
</evidence>
<proteinExistence type="inferred from homology"/>
<evidence type="ECO:0000256" key="8">
    <source>
        <dbReference type="ARBA" id="ARBA00022859"/>
    </source>
</evidence>
<dbReference type="PANTHER" id="PTHR24365">
    <property type="entry name" value="TOLL-LIKE RECEPTOR"/>
    <property type="match status" value="1"/>
</dbReference>
<dbReference type="PRINTS" id="PR00019">
    <property type="entry name" value="LEURICHRPT"/>
</dbReference>
<evidence type="ECO:0000259" key="18">
    <source>
        <dbReference type="PROSITE" id="PS50104"/>
    </source>
</evidence>
<dbReference type="PRINTS" id="PR01537">
    <property type="entry name" value="INTRLKN1R1F"/>
</dbReference>
<dbReference type="SUPFAM" id="SSF52058">
    <property type="entry name" value="L domain-like"/>
    <property type="match status" value="2"/>
</dbReference>
<dbReference type="FunFam" id="3.40.50.10140:FF:000001">
    <property type="entry name" value="Toll-like receptor 2"/>
    <property type="match status" value="1"/>
</dbReference>
<dbReference type="SMART" id="SM00255">
    <property type="entry name" value="TIR"/>
    <property type="match status" value="1"/>
</dbReference>
<name>A0ABD2ENF1_DAUMA</name>
<comment type="subcellular location">
    <subcellularLocation>
        <location evidence="1 17">Membrane</location>
        <topology evidence="1 17">Single-pass type I membrane protein</topology>
    </subcellularLocation>
</comment>
<dbReference type="InterPro" id="IPR017241">
    <property type="entry name" value="Toll-like_receptor"/>
</dbReference>
<dbReference type="GO" id="GO:0006954">
    <property type="term" value="P:inflammatory response"/>
    <property type="evidence" value="ECO:0007669"/>
    <property type="project" value="UniProtKB-UniRule"/>
</dbReference>
<dbReference type="EMBL" id="JBFSEQ010000003">
    <property type="protein sequence ID" value="KAL2780127.1"/>
    <property type="molecule type" value="Genomic_DNA"/>
</dbReference>
<keyword evidence="4" id="KW-0433">Leucine-rich repeat</keyword>
<keyword evidence="13" id="KW-0325">Glycoprotein</keyword>
<keyword evidence="3 15" id="KW-0399">Innate immunity</keyword>
<dbReference type="SUPFAM" id="SSF52200">
    <property type="entry name" value="Toll/Interleukin receptor TIR domain"/>
    <property type="match status" value="1"/>
</dbReference>
<keyword evidence="12 15" id="KW-0675">Receptor</keyword>
<keyword evidence="20" id="KW-1185">Reference proteome</keyword>
<evidence type="ECO:0000256" key="7">
    <source>
        <dbReference type="ARBA" id="ARBA00022737"/>
    </source>
</evidence>
<evidence type="ECO:0000256" key="15">
    <source>
        <dbReference type="PIRNR" id="PIRNR037595"/>
    </source>
</evidence>
<keyword evidence="14 15" id="KW-0395">Inflammatory response</keyword>
<evidence type="ECO:0000256" key="12">
    <source>
        <dbReference type="ARBA" id="ARBA00023170"/>
    </source>
</evidence>
<keyword evidence="16" id="KW-1015">Disulfide bond</keyword>
<comment type="similarity">
    <text evidence="2 15 17">Belongs to the Toll-like receptor family.</text>
</comment>
<dbReference type="EMBL" id="JBFSEQ010000003">
    <property type="protein sequence ID" value="KAL2780126.1"/>
    <property type="molecule type" value="Genomic_DNA"/>
</dbReference>
<evidence type="ECO:0000256" key="5">
    <source>
        <dbReference type="ARBA" id="ARBA00022692"/>
    </source>
</evidence>
<feature type="transmembrane region" description="Helical" evidence="17">
    <location>
        <begin position="585"/>
        <end position="609"/>
    </location>
</feature>
<comment type="caution">
    <text evidence="17">Lacks conserved residue(s) required for the propagation of feature annotation.</text>
</comment>
<dbReference type="AlphaFoldDB" id="A0ABD2ENF1"/>
<dbReference type="InterPro" id="IPR000483">
    <property type="entry name" value="Cys-rich_flank_reg_C"/>
</dbReference>
<dbReference type="PROSITE" id="PS50104">
    <property type="entry name" value="TIR"/>
    <property type="match status" value="1"/>
</dbReference>
<evidence type="ECO:0000256" key="9">
    <source>
        <dbReference type="ARBA" id="ARBA00022989"/>
    </source>
</evidence>
<evidence type="ECO:0000256" key="10">
    <source>
        <dbReference type="ARBA" id="ARBA00023027"/>
    </source>
</evidence>
<reference evidence="19 20" key="1">
    <citation type="journal article" date="2024" name="G3 (Bethesda)">
        <title>A hybrid genome assembly of the endangered aye-aye (Daubentonia madagascariensis).</title>
        <authorList>
            <person name="Versoza C.J."/>
            <person name="Pfeifer S.P."/>
        </authorList>
    </citation>
    <scope>NUCLEOTIDE SEQUENCE [LARGE SCALE GENOMIC DNA]</scope>
    <source>
        <strain evidence="19">6821</strain>
    </source>
</reference>
<protein>
    <recommendedName>
        <fullName evidence="17">Toll-like receptor</fullName>
    </recommendedName>
</protein>
<sequence>MAKNKEPIVRSFHFVCIMTIIVGTIIQFSGESEFAISMSKIGLTHVPKDLPPKTKVLDMSQNNISELQISDISFLSGLKVLRLSHNRMQRLDFSIFKFNQDLEYLDLSHNQLQKISCHPIVSFKHLDLSFNDFDALPVCKEFGNLTQLNFLGLSATKFQQLDLLPIAHLHLSYILLDLGSYYVKENEAESLQILNTKTLHLVFHPNSLFSVQVNISVNTLGCLQLTNVKLNDKNCGILIKFLSELTRGSSLLNFTLNHMETTWKCLVRVFQFLWPKPVEYLNIYNLTIVESISREAFTYSKTSLKALKIEHVTNRVFIFSQTALYTVFSEMNIMMLTISDTPFIHMLCPQAPSTFKFLNFTQNVFTDSIFQNCSTLVRLETLILRKNGLKDLFNVGLMTKDMPSLEILDVSFNYLQSNRYEENCTWVESIVILNLSSNILTDSVFRCLPLRIKVLDLHSNRIRSIPKQIMTLEALQELNVAFNAITALPGCGTFSSLSVLIIDHNSVSQPSADFFQSCQKIRSIKAGNNPFQCTCELREFVKDIGQLSSEVVEGWPDSYKCDYPESYKGTPLKDFHMSPLSCNTALLMVTIGAIMLVLAVTVTFLCIYLDLPWYLRMVYQWTQTRRRARNIPLEELQRTLQFHAFISYSEHDSAWVKNELVPCLEKEDIQICLHERNFVPGKSIVENIINCIEKSYKSIFVLSPHFVQSEWCHYELYFAHHNLFHEGSNNLILILLEPIPQNIIPSKYHKLRALMMQRTYLEWPKEKSKHGLFLANIRAAFNMKLTLVTENDDVKT</sequence>
<evidence type="ECO:0000256" key="3">
    <source>
        <dbReference type="ARBA" id="ARBA00022588"/>
    </source>
</evidence>
<feature type="disulfide bond" evidence="16">
    <location>
        <begin position="424"/>
        <end position="447"/>
    </location>
</feature>
<dbReference type="PIRSF" id="PIRSF037595">
    <property type="entry name" value="Toll-like_receptor"/>
    <property type="match status" value="1"/>
</dbReference>
<dbReference type="Gene3D" id="3.40.50.10140">
    <property type="entry name" value="Toll/interleukin-1 receptor homology (TIR) domain"/>
    <property type="match status" value="1"/>
</dbReference>
<evidence type="ECO:0000256" key="16">
    <source>
        <dbReference type="PIRSR" id="PIRSR037595-2"/>
    </source>
</evidence>
<evidence type="ECO:0000256" key="17">
    <source>
        <dbReference type="RuleBase" id="RU363040"/>
    </source>
</evidence>
<evidence type="ECO:0000313" key="20">
    <source>
        <dbReference type="Proteomes" id="UP001610411"/>
    </source>
</evidence>
<dbReference type="FunFam" id="3.80.10.10:FF:000046">
    <property type="entry name" value="Toll-like receptor 2"/>
    <property type="match status" value="1"/>
</dbReference>
<dbReference type="InterPro" id="IPR003591">
    <property type="entry name" value="Leu-rich_rpt_typical-subtyp"/>
</dbReference>
<dbReference type="SMART" id="SM00369">
    <property type="entry name" value="LRR_TYP"/>
    <property type="match status" value="2"/>
</dbReference>
<keyword evidence="5 17" id="KW-0812">Transmembrane</keyword>
<dbReference type="InterPro" id="IPR000157">
    <property type="entry name" value="TIR_dom"/>
</dbReference>
<dbReference type="Gene3D" id="3.80.10.10">
    <property type="entry name" value="Ribonuclease Inhibitor"/>
    <property type="match status" value="1"/>
</dbReference>
<keyword evidence="10" id="KW-0520">NAD</keyword>
<keyword evidence="8 15" id="KW-0391">Immunity</keyword>
<dbReference type="InterPro" id="IPR001611">
    <property type="entry name" value="Leu-rich_rpt"/>
</dbReference>
<dbReference type="Pfam" id="PF13855">
    <property type="entry name" value="LRR_8"/>
    <property type="match status" value="1"/>
</dbReference>
<dbReference type="InterPro" id="IPR035897">
    <property type="entry name" value="Toll_tir_struct_dom_sf"/>
</dbReference>
<evidence type="ECO:0000256" key="2">
    <source>
        <dbReference type="ARBA" id="ARBA00009634"/>
    </source>
</evidence>
<evidence type="ECO:0000256" key="14">
    <source>
        <dbReference type="ARBA" id="ARBA00023198"/>
    </source>
</evidence>
<dbReference type="Proteomes" id="UP001610411">
    <property type="component" value="Unassembled WGS sequence"/>
</dbReference>
<feature type="domain" description="TIR" evidence="18">
    <location>
        <begin position="640"/>
        <end position="781"/>
    </location>
</feature>
<dbReference type="Pfam" id="PF01463">
    <property type="entry name" value="LRRCT"/>
    <property type="match status" value="1"/>
</dbReference>
<dbReference type="GO" id="GO:0016020">
    <property type="term" value="C:membrane"/>
    <property type="evidence" value="ECO:0007669"/>
    <property type="project" value="UniProtKB-SubCell"/>
</dbReference>
<dbReference type="SMART" id="SM00082">
    <property type="entry name" value="LRRCT"/>
    <property type="match status" value="1"/>
</dbReference>
<dbReference type="PANTHER" id="PTHR24365:SF422">
    <property type="entry name" value="TOLL-LIKE RECEPTOR 6"/>
    <property type="match status" value="1"/>
</dbReference>
<evidence type="ECO:0000256" key="1">
    <source>
        <dbReference type="ARBA" id="ARBA00004479"/>
    </source>
</evidence>
<dbReference type="GO" id="GO:0045087">
    <property type="term" value="P:innate immune response"/>
    <property type="evidence" value="ECO:0007669"/>
    <property type="project" value="UniProtKB-UniRule"/>
</dbReference>
<feature type="transmembrane region" description="Helical" evidence="17">
    <location>
        <begin position="12"/>
        <end position="30"/>
    </location>
</feature>
<evidence type="ECO:0000256" key="6">
    <source>
        <dbReference type="ARBA" id="ARBA00022729"/>
    </source>
</evidence>
<evidence type="ECO:0000256" key="13">
    <source>
        <dbReference type="ARBA" id="ARBA00023180"/>
    </source>
</evidence>
<keyword evidence="7" id="KW-0677">Repeat</keyword>
<keyword evidence="11 17" id="KW-0472">Membrane</keyword>
<keyword evidence="9 17" id="KW-1133">Transmembrane helix</keyword>